<name>A0A1H3N4B1_9BACT</name>
<dbReference type="RefSeq" id="WP_019597023.1">
    <property type="nucleotide sequence ID" value="NZ_FNQC01000003.1"/>
</dbReference>
<evidence type="ECO:0000313" key="2">
    <source>
        <dbReference type="Proteomes" id="UP000199663"/>
    </source>
</evidence>
<dbReference type="Proteomes" id="UP000199663">
    <property type="component" value="Unassembled WGS sequence"/>
</dbReference>
<comment type="caution">
    <text evidence="1">The sequence shown here is derived from an EMBL/GenBank/DDBJ whole genome shotgun (WGS) entry which is preliminary data.</text>
</comment>
<dbReference type="Pfam" id="PF02082">
    <property type="entry name" value="Rrf2"/>
    <property type="match status" value="1"/>
</dbReference>
<dbReference type="InterPro" id="IPR036388">
    <property type="entry name" value="WH-like_DNA-bd_sf"/>
</dbReference>
<organism evidence="1 2">
    <name type="scientific">Rhodonellum ikkaensis</name>
    <dbReference type="NCBI Taxonomy" id="336829"/>
    <lineage>
        <taxon>Bacteria</taxon>
        <taxon>Pseudomonadati</taxon>
        <taxon>Bacteroidota</taxon>
        <taxon>Cytophagia</taxon>
        <taxon>Cytophagales</taxon>
        <taxon>Cytophagaceae</taxon>
        <taxon>Rhodonellum</taxon>
    </lineage>
</organism>
<gene>
    <name evidence="1" type="ORF">SAMN05444412_10387</name>
</gene>
<dbReference type="InterPro" id="IPR036390">
    <property type="entry name" value="WH_DNA-bd_sf"/>
</dbReference>
<dbReference type="PANTHER" id="PTHR33221:SF15">
    <property type="entry name" value="HTH-TYPE TRANSCRIPTIONAL REGULATOR YWGB-RELATED"/>
    <property type="match status" value="1"/>
</dbReference>
<dbReference type="PROSITE" id="PS01332">
    <property type="entry name" value="HTH_RRF2_1"/>
    <property type="match status" value="1"/>
</dbReference>
<dbReference type="PANTHER" id="PTHR33221">
    <property type="entry name" value="WINGED HELIX-TURN-HELIX TRANSCRIPTIONAL REGULATOR, RRF2 FAMILY"/>
    <property type="match status" value="1"/>
</dbReference>
<protein>
    <submittedName>
        <fullName evidence="1">Transcriptional regulator, BadM/Rrf2 family</fullName>
    </submittedName>
</protein>
<dbReference type="InterPro" id="IPR000944">
    <property type="entry name" value="Tscrpt_reg_Rrf2"/>
</dbReference>
<dbReference type="EMBL" id="FNQC01000003">
    <property type="protein sequence ID" value="SDY83638.1"/>
    <property type="molecule type" value="Genomic_DNA"/>
</dbReference>
<dbReference type="PROSITE" id="PS51197">
    <property type="entry name" value="HTH_RRF2_2"/>
    <property type="match status" value="1"/>
</dbReference>
<dbReference type="NCBIfam" id="TIGR00738">
    <property type="entry name" value="rrf2_super"/>
    <property type="match status" value="1"/>
</dbReference>
<dbReference type="Gene3D" id="1.10.10.10">
    <property type="entry name" value="Winged helix-like DNA-binding domain superfamily/Winged helix DNA-binding domain"/>
    <property type="match status" value="1"/>
</dbReference>
<dbReference type="SUPFAM" id="SSF46785">
    <property type="entry name" value="Winged helix' DNA-binding domain"/>
    <property type="match status" value="1"/>
</dbReference>
<accession>A0A1H3N4B1</accession>
<reference evidence="1 2" key="1">
    <citation type="submission" date="2016-10" db="EMBL/GenBank/DDBJ databases">
        <authorList>
            <person name="Varghese N."/>
            <person name="Submissions S."/>
        </authorList>
    </citation>
    <scope>NUCLEOTIDE SEQUENCE [LARGE SCALE GENOMIC DNA]</scope>
    <source>
        <strain evidence="1 2">DSM 17997</strain>
    </source>
</reference>
<evidence type="ECO:0000313" key="1">
    <source>
        <dbReference type="EMBL" id="SDY83638.1"/>
    </source>
</evidence>
<proteinExistence type="predicted"/>
<sequence>MFSKTCQYGIKSTLYIALQSINENRVSLKDIAKEIDSPEAFTAKILQKLVHAGIIISVRGQMGGFLIEREKMDSLKLIQIVNAIDGDHIFVECGLGLSQCNSSFPCPLHEQFSKIRTDLKAMMETTSLLGFATGLHDGLTFLKR</sequence>
<dbReference type="InterPro" id="IPR030489">
    <property type="entry name" value="TR_Rrf2-type_CS"/>
</dbReference>
<keyword evidence="2" id="KW-1185">Reference proteome</keyword>